<evidence type="ECO:0000256" key="1">
    <source>
        <dbReference type="SAM" id="Phobius"/>
    </source>
</evidence>
<reference evidence="4" key="1">
    <citation type="submission" date="2020-12" db="EMBL/GenBank/DDBJ databases">
        <title>Clostridium thailandense sp. nov., a novel acetogenic bacterium isolated from peat land soil in Thailand.</title>
        <authorList>
            <person name="Chaikitkaew S."/>
            <person name="Birkeland N.K."/>
        </authorList>
    </citation>
    <scope>NUCLEOTIDE SEQUENCE</scope>
    <source>
        <strain evidence="4">DSM 17425</strain>
    </source>
</reference>
<evidence type="ECO:0000259" key="3">
    <source>
        <dbReference type="Pfam" id="PF18705"/>
    </source>
</evidence>
<proteinExistence type="predicted"/>
<sequence>MDSLEKLKNEIKIPIDIDLAVKKGIKRGRRERKIANFKRTYKKIAVVAAVVLVVTTTVGIVNPDIAKAIPGIKSIFKLINYNGMGESFNKFEQFSTSVNKTVEKDGIKITIDEIVIDNNTLAITSIIEGKKLKENGGDMGNIKLNGKSVTAYASKDKKIDDNKLIRVTYANISDMELPNDIDVDLNIVWIGDVKGPWDFKFKVSKTNKSTNSRTINLDKSIKIPNSTLNLEKLVISPLGNTIIYTGVYDKLNENMKDGIFGFVVIDDKGRKLESDFGGGSSNKENYEGKIKILNDLSNVKALTIVPVLKNWGDKTKEINGFHYSILQTTVNSIDFSIPQEVITKSRPVTAKEKSLGYAFDNVIHVFNIDKAREFSTIEKLVNQVIKVGENSTVRIKDIEATDKETKVTFKFEGNGVYPFRNINQTVIIDKDYNDIERAEDGAIAVLENVEERIVSIKLPPIDKSKKYKIALPIVDEPQVEDKYKINIDLTK</sequence>
<keyword evidence="1" id="KW-0812">Transmembrane</keyword>
<dbReference type="Pfam" id="PF13786">
    <property type="entry name" value="DUF4179"/>
    <property type="match status" value="1"/>
</dbReference>
<comment type="caution">
    <text evidence="4">The sequence shown here is derived from an EMBL/GenBank/DDBJ whole genome shotgun (WGS) entry which is preliminary data.</text>
</comment>
<protein>
    <submittedName>
        <fullName evidence="4">DUF4179 domain-containing protein</fullName>
    </submittedName>
</protein>
<dbReference type="RefSeq" id="WP_211142174.1">
    <property type="nucleotide sequence ID" value="NZ_JAEEGB010000007.1"/>
</dbReference>
<dbReference type="Pfam" id="PF18705">
    <property type="entry name" value="DUF5643"/>
    <property type="match status" value="1"/>
</dbReference>
<keyword evidence="5" id="KW-1185">Reference proteome</keyword>
<organism evidence="4 5">
    <name type="scientific">Clostridium aciditolerans</name>
    <dbReference type="NCBI Taxonomy" id="339861"/>
    <lineage>
        <taxon>Bacteria</taxon>
        <taxon>Bacillati</taxon>
        <taxon>Bacillota</taxon>
        <taxon>Clostridia</taxon>
        <taxon>Eubacteriales</taxon>
        <taxon>Clostridiaceae</taxon>
        <taxon>Clostridium</taxon>
    </lineage>
</organism>
<evidence type="ECO:0000313" key="4">
    <source>
        <dbReference type="EMBL" id="MBI6872682.1"/>
    </source>
</evidence>
<dbReference type="AlphaFoldDB" id="A0A934M307"/>
<feature type="domain" description="DUF4179" evidence="2">
    <location>
        <begin position="38"/>
        <end position="128"/>
    </location>
</feature>
<dbReference type="Proteomes" id="UP000622687">
    <property type="component" value="Unassembled WGS sequence"/>
</dbReference>
<keyword evidence="1" id="KW-0472">Membrane</keyword>
<gene>
    <name evidence="4" type="ORF">I6U51_08150</name>
</gene>
<feature type="transmembrane region" description="Helical" evidence="1">
    <location>
        <begin position="40"/>
        <end position="61"/>
    </location>
</feature>
<accession>A0A934M307</accession>
<evidence type="ECO:0000259" key="2">
    <source>
        <dbReference type="Pfam" id="PF13786"/>
    </source>
</evidence>
<dbReference type="EMBL" id="JAEEGB010000007">
    <property type="protein sequence ID" value="MBI6872682.1"/>
    <property type="molecule type" value="Genomic_DNA"/>
</dbReference>
<evidence type="ECO:0000313" key="5">
    <source>
        <dbReference type="Proteomes" id="UP000622687"/>
    </source>
</evidence>
<dbReference type="Gene3D" id="2.60.40.1630">
    <property type="entry name" value="bacillus anthracis domain"/>
    <property type="match status" value="1"/>
</dbReference>
<dbReference type="Gene3D" id="2.60.40.1640">
    <property type="entry name" value="Conserved domain protein"/>
    <property type="match status" value="1"/>
</dbReference>
<name>A0A934M307_9CLOT</name>
<keyword evidence="1" id="KW-1133">Transmembrane helix</keyword>
<dbReference type="InterPro" id="IPR040680">
    <property type="entry name" value="DUF5643"/>
</dbReference>
<feature type="domain" description="DUF5643" evidence="3">
    <location>
        <begin position="213"/>
        <end position="317"/>
    </location>
</feature>
<dbReference type="InterPro" id="IPR025436">
    <property type="entry name" value="DUF4179"/>
</dbReference>